<reference evidence="1" key="1">
    <citation type="submission" date="2022-08" db="EMBL/GenBank/DDBJ databases">
        <authorList>
            <person name="Gutierrez-Valencia J."/>
        </authorList>
    </citation>
    <scope>NUCLEOTIDE SEQUENCE</scope>
</reference>
<dbReference type="EMBL" id="CAMGYJ010000010">
    <property type="protein sequence ID" value="CAI0552959.1"/>
    <property type="molecule type" value="Genomic_DNA"/>
</dbReference>
<accession>A0AAV0R5L9</accession>
<name>A0AAV0R5L9_9ROSI</name>
<dbReference type="AlphaFoldDB" id="A0AAV0R5L9"/>
<gene>
    <name evidence="1" type="ORF">LITE_LOCUS46655</name>
</gene>
<evidence type="ECO:0000313" key="1">
    <source>
        <dbReference type="EMBL" id="CAI0552959.1"/>
    </source>
</evidence>
<sequence>MAAFLKHSLRTLEGVRSLVQNWLVLCMGWISPGNREPGR</sequence>
<protein>
    <submittedName>
        <fullName evidence="1">Uncharacterized protein</fullName>
    </submittedName>
</protein>
<dbReference type="Proteomes" id="UP001154282">
    <property type="component" value="Unassembled WGS sequence"/>
</dbReference>
<keyword evidence="2" id="KW-1185">Reference proteome</keyword>
<proteinExistence type="predicted"/>
<comment type="caution">
    <text evidence="1">The sequence shown here is derived from an EMBL/GenBank/DDBJ whole genome shotgun (WGS) entry which is preliminary data.</text>
</comment>
<organism evidence="1 2">
    <name type="scientific">Linum tenue</name>
    <dbReference type="NCBI Taxonomy" id="586396"/>
    <lineage>
        <taxon>Eukaryota</taxon>
        <taxon>Viridiplantae</taxon>
        <taxon>Streptophyta</taxon>
        <taxon>Embryophyta</taxon>
        <taxon>Tracheophyta</taxon>
        <taxon>Spermatophyta</taxon>
        <taxon>Magnoliopsida</taxon>
        <taxon>eudicotyledons</taxon>
        <taxon>Gunneridae</taxon>
        <taxon>Pentapetalae</taxon>
        <taxon>rosids</taxon>
        <taxon>fabids</taxon>
        <taxon>Malpighiales</taxon>
        <taxon>Linaceae</taxon>
        <taxon>Linum</taxon>
    </lineage>
</organism>
<evidence type="ECO:0000313" key="2">
    <source>
        <dbReference type="Proteomes" id="UP001154282"/>
    </source>
</evidence>